<comment type="caution">
    <text evidence="1">The sequence shown here is derived from an EMBL/GenBank/DDBJ whole genome shotgun (WGS) entry which is preliminary data.</text>
</comment>
<evidence type="ECO:0000313" key="1">
    <source>
        <dbReference type="EMBL" id="KAL3684172.1"/>
    </source>
</evidence>
<dbReference type="Proteomes" id="UP001633002">
    <property type="component" value="Unassembled WGS sequence"/>
</dbReference>
<evidence type="ECO:0000313" key="2">
    <source>
        <dbReference type="Proteomes" id="UP001633002"/>
    </source>
</evidence>
<dbReference type="PANTHER" id="PTHR33116">
    <property type="entry name" value="REVERSE TRANSCRIPTASE ZINC-BINDING DOMAIN-CONTAINING PROTEIN-RELATED-RELATED"/>
    <property type="match status" value="1"/>
</dbReference>
<reference evidence="1 2" key="1">
    <citation type="submission" date="2024-09" db="EMBL/GenBank/DDBJ databases">
        <title>Chromosome-scale assembly of Riccia sorocarpa.</title>
        <authorList>
            <person name="Paukszto L."/>
        </authorList>
    </citation>
    <scope>NUCLEOTIDE SEQUENCE [LARGE SCALE GENOMIC DNA]</scope>
    <source>
        <strain evidence="1">LP-2024</strain>
        <tissue evidence="1">Aerial parts of the thallus</tissue>
    </source>
</reference>
<accession>A0ABD3H173</accession>
<dbReference type="AlphaFoldDB" id="A0ABD3H173"/>
<gene>
    <name evidence="1" type="ORF">R1sor_002194</name>
</gene>
<keyword evidence="2" id="KW-1185">Reference proteome</keyword>
<evidence type="ECO:0008006" key="3">
    <source>
        <dbReference type="Google" id="ProtNLM"/>
    </source>
</evidence>
<proteinExistence type="predicted"/>
<name>A0ABD3H173_9MARC</name>
<sequence length="378" mass="42887">MGMEADTVARIKGLVVGGTSEVHINGNFTEEIKIDRGVRQGCPLAPLLFAMTTQPLMRALREEERLGHIQGLNLGGGHSLLHQLFADDTGCEIARHGRSFKYLGVTTSSPIDERAITEEIVQKLMKKLKHWSNRLLPWPAKTLLLKHVLAATPLYQLMSVGLCKDGLEELERLCRNFLWGWNEEGNPKHALIVWERIAQEKRGGGLEWTSFKIMADALHTRLIGRILEDDNTEWTHLARSFILRTLRRGAYQREAMQWTLQECIILLPLTKIDGSPTLTRIMGSWYRTRKRLRWASSGGEIDKRMTLLQIKALQQIAKGTRVLSVASGKELGLLRRVHITNIEEAMEASREGGCRHLLRSRGIFPKEEILVKLDALEE</sequence>
<dbReference type="PANTHER" id="PTHR33116:SF86">
    <property type="entry name" value="REVERSE TRANSCRIPTASE DOMAIN-CONTAINING PROTEIN"/>
    <property type="match status" value="1"/>
</dbReference>
<organism evidence="1 2">
    <name type="scientific">Riccia sorocarpa</name>
    <dbReference type="NCBI Taxonomy" id="122646"/>
    <lineage>
        <taxon>Eukaryota</taxon>
        <taxon>Viridiplantae</taxon>
        <taxon>Streptophyta</taxon>
        <taxon>Embryophyta</taxon>
        <taxon>Marchantiophyta</taxon>
        <taxon>Marchantiopsida</taxon>
        <taxon>Marchantiidae</taxon>
        <taxon>Marchantiales</taxon>
        <taxon>Ricciaceae</taxon>
        <taxon>Riccia</taxon>
    </lineage>
</organism>
<dbReference type="EMBL" id="JBJQOH010000006">
    <property type="protein sequence ID" value="KAL3684172.1"/>
    <property type="molecule type" value="Genomic_DNA"/>
</dbReference>
<protein>
    <recommendedName>
        <fullName evidence="3">Reverse transcriptase domain-containing protein</fullName>
    </recommendedName>
</protein>